<keyword evidence="2" id="KW-0472">Membrane</keyword>
<reference evidence="3 4" key="1">
    <citation type="submission" date="2020-04" db="EMBL/GenBank/DDBJ databases">
        <authorList>
            <person name="Liu S."/>
        </authorList>
    </citation>
    <scope>NUCLEOTIDE SEQUENCE [LARGE SCALE GENOMIC DNA]</scope>
    <source>
        <strain evidence="3 4">CGMCC 1.15091</strain>
    </source>
</reference>
<feature type="transmembrane region" description="Helical" evidence="2">
    <location>
        <begin position="66"/>
        <end position="84"/>
    </location>
</feature>
<keyword evidence="2" id="KW-1133">Transmembrane helix</keyword>
<feature type="region of interest" description="Disordered" evidence="1">
    <location>
        <begin position="215"/>
        <end position="247"/>
    </location>
</feature>
<organism evidence="3 4">
    <name type="scientific">Arthrobacter deserti</name>
    <dbReference type="NCBI Taxonomy" id="1742687"/>
    <lineage>
        <taxon>Bacteria</taxon>
        <taxon>Bacillati</taxon>
        <taxon>Actinomycetota</taxon>
        <taxon>Actinomycetes</taxon>
        <taxon>Micrococcales</taxon>
        <taxon>Micrococcaceae</taxon>
        <taxon>Arthrobacter</taxon>
    </lineage>
</organism>
<name>A0ABX1JML2_9MICC</name>
<gene>
    <name evidence="3" type="ORF">HER39_03330</name>
</gene>
<dbReference type="Proteomes" id="UP000523795">
    <property type="component" value="Unassembled WGS sequence"/>
</dbReference>
<protein>
    <submittedName>
        <fullName evidence="3">Uncharacterized protein</fullName>
    </submittedName>
</protein>
<feature type="compositionally biased region" description="Low complexity" evidence="1">
    <location>
        <begin position="7"/>
        <end position="22"/>
    </location>
</feature>
<evidence type="ECO:0000313" key="3">
    <source>
        <dbReference type="EMBL" id="NKX49624.1"/>
    </source>
</evidence>
<comment type="caution">
    <text evidence="3">The sequence shown here is derived from an EMBL/GenBank/DDBJ whole genome shotgun (WGS) entry which is preliminary data.</text>
</comment>
<keyword evidence="2" id="KW-0812">Transmembrane</keyword>
<evidence type="ECO:0000313" key="4">
    <source>
        <dbReference type="Proteomes" id="UP000523795"/>
    </source>
</evidence>
<keyword evidence="4" id="KW-1185">Reference proteome</keyword>
<sequence length="247" mass="25154">MENTARSAHSGQAGSAPAPAAPDGTAAFRIRGGRTVLALVGTMPAAAFVTGTLLALFGALPAGVPLVALLVLAAVVVVLRSLALRDRRLRARARAAQSVQQAPAPAGEPDLPARRRETVLFNGDAVAGGGSAPAAEQPPFSAEQLRAEALKVAAEAARKAAGPASPGAAWQPVDVPKPTYVDAAKAERPAPEPLPAPEVKKATARTYIKQDPALKAPAADVQDGAAVPARPQTGKLNLDAVLQRRRA</sequence>
<evidence type="ECO:0000256" key="1">
    <source>
        <dbReference type="SAM" id="MobiDB-lite"/>
    </source>
</evidence>
<feature type="transmembrane region" description="Helical" evidence="2">
    <location>
        <begin position="36"/>
        <end position="60"/>
    </location>
</feature>
<accession>A0ABX1JML2</accession>
<dbReference type="EMBL" id="JAAZSR010000027">
    <property type="protein sequence ID" value="NKX49624.1"/>
    <property type="molecule type" value="Genomic_DNA"/>
</dbReference>
<evidence type="ECO:0000256" key="2">
    <source>
        <dbReference type="SAM" id="Phobius"/>
    </source>
</evidence>
<feature type="region of interest" description="Disordered" evidence="1">
    <location>
        <begin position="1"/>
        <end position="22"/>
    </location>
</feature>
<proteinExistence type="predicted"/>